<dbReference type="AlphaFoldDB" id="A0A173U937"/>
<name>A0A173U937_ANAHA</name>
<evidence type="ECO:0000313" key="3">
    <source>
        <dbReference type="Proteomes" id="UP000095598"/>
    </source>
</evidence>
<dbReference type="InterPro" id="IPR050052">
    <property type="entry name" value="ATP-dep_Clp_protease_ClpX"/>
</dbReference>
<dbReference type="Gene3D" id="3.40.50.300">
    <property type="entry name" value="P-loop containing nucleotide triphosphate hydrolases"/>
    <property type="match status" value="1"/>
</dbReference>
<protein>
    <submittedName>
        <fullName evidence="2">ATP-dependent Clp protease ATP-binding subunit ClpX</fullName>
    </submittedName>
</protein>
<feature type="domain" description="AAA+ ATPase" evidence="1">
    <location>
        <begin position="95"/>
        <end position="244"/>
    </location>
</feature>
<keyword evidence="2" id="KW-0378">Hydrolase</keyword>
<dbReference type="InterPro" id="IPR003959">
    <property type="entry name" value="ATPase_AAA_core"/>
</dbReference>
<dbReference type="Pfam" id="PF07724">
    <property type="entry name" value="AAA_2"/>
    <property type="match status" value="1"/>
</dbReference>
<organism evidence="2 3">
    <name type="scientific">Anaerostipes hadrus</name>
    <dbReference type="NCBI Taxonomy" id="649756"/>
    <lineage>
        <taxon>Bacteria</taxon>
        <taxon>Bacillati</taxon>
        <taxon>Bacillota</taxon>
        <taxon>Clostridia</taxon>
        <taxon>Lachnospirales</taxon>
        <taxon>Lachnospiraceae</taxon>
        <taxon>Anaerostipes</taxon>
    </lineage>
</organism>
<dbReference type="SUPFAM" id="SSF52540">
    <property type="entry name" value="P-loop containing nucleoside triphosphate hydrolases"/>
    <property type="match status" value="1"/>
</dbReference>
<accession>A0A173U937</accession>
<dbReference type="GO" id="GO:0051603">
    <property type="term" value="P:proteolysis involved in protein catabolic process"/>
    <property type="evidence" value="ECO:0007669"/>
    <property type="project" value="TreeGrafter"/>
</dbReference>
<dbReference type="SMART" id="SM00382">
    <property type="entry name" value="AAA"/>
    <property type="match status" value="1"/>
</dbReference>
<dbReference type="GO" id="GO:0005524">
    <property type="term" value="F:ATP binding"/>
    <property type="evidence" value="ECO:0007669"/>
    <property type="project" value="UniProtKB-KW"/>
</dbReference>
<sequence>MNRIYTNEKTCPLCHKNKAMFTLSIKGEKIQVCPTCYQIVKIESDRRKTKNIVNDPKYTLDRIYQMLSDSVIEQNHAMQQIALTIYKHIQQKELIRTNALIVGPTGSGKTEIARQVEKYCGKDYPVLIEDISAYTPAGYKGNDLSEMVQHAYDISDSNKEKAERAIIFLDEFDKIIEIDTENGLNFLMQKSLLKFIEGRKIPVTKRDGQVEYIDTSHMLFICLGAFPELIKNRECSKIPLGFTETKDHMKSISVFQELKNDGMISELLARFRAIVQLNKLSPKSLYNIVIAKKDMWQEYHSLFYEQGKNLTITKETLQNACYDAYKNGTGVRGVHQELEMILSKALFVDGQKIEV</sequence>
<dbReference type="InterPro" id="IPR027417">
    <property type="entry name" value="P-loop_NTPase"/>
</dbReference>
<dbReference type="PANTHER" id="PTHR48102:SF7">
    <property type="entry name" value="ATP-DEPENDENT CLP PROTEASE ATP-BINDING SUBUNIT CLPX-LIKE, MITOCHONDRIAL"/>
    <property type="match status" value="1"/>
</dbReference>
<gene>
    <name evidence="2" type="primary">clpX_2</name>
    <name evidence="2" type="ORF">ERS852425_02666</name>
</gene>
<dbReference type="GO" id="GO:0008233">
    <property type="term" value="F:peptidase activity"/>
    <property type="evidence" value="ECO:0007669"/>
    <property type="project" value="UniProtKB-KW"/>
</dbReference>
<proteinExistence type="predicted"/>
<dbReference type="EMBL" id="CYXT01000023">
    <property type="protein sequence ID" value="CUN10777.1"/>
    <property type="molecule type" value="Genomic_DNA"/>
</dbReference>
<keyword evidence="2" id="KW-0547">Nucleotide-binding</keyword>
<dbReference type="GO" id="GO:0016887">
    <property type="term" value="F:ATP hydrolysis activity"/>
    <property type="evidence" value="ECO:0007669"/>
    <property type="project" value="InterPro"/>
</dbReference>
<evidence type="ECO:0000259" key="1">
    <source>
        <dbReference type="SMART" id="SM00382"/>
    </source>
</evidence>
<evidence type="ECO:0000313" key="2">
    <source>
        <dbReference type="EMBL" id="CUN10777.1"/>
    </source>
</evidence>
<keyword evidence="2" id="KW-0067">ATP-binding</keyword>
<dbReference type="PANTHER" id="PTHR48102">
    <property type="entry name" value="ATP-DEPENDENT CLP PROTEASE ATP-BINDING SUBUNIT CLPX-LIKE, MITOCHONDRIAL-RELATED"/>
    <property type="match status" value="1"/>
</dbReference>
<dbReference type="Proteomes" id="UP000095598">
    <property type="component" value="Unassembled WGS sequence"/>
</dbReference>
<keyword evidence="2" id="KW-0645">Protease</keyword>
<dbReference type="InterPro" id="IPR003593">
    <property type="entry name" value="AAA+_ATPase"/>
</dbReference>
<reference evidence="2 3" key="1">
    <citation type="submission" date="2015-09" db="EMBL/GenBank/DDBJ databases">
        <authorList>
            <consortium name="Pathogen Informatics"/>
        </authorList>
    </citation>
    <scope>NUCLEOTIDE SEQUENCE [LARGE SCALE GENOMIC DNA]</scope>
    <source>
        <strain evidence="2 3">2789STDY5608868</strain>
    </source>
</reference>